<dbReference type="InterPro" id="IPR000629">
    <property type="entry name" value="RNA-helicase_DEAD-box_CS"/>
</dbReference>
<evidence type="ECO:0000256" key="5">
    <source>
        <dbReference type="ARBA" id="ARBA00022806"/>
    </source>
</evidence>
<feature type="domain" description="DEAD-box RNA helicase Q" evidence="16">
    <location>
        <begin position="333"/>
        <end position="361"/>
    </location>
</feature>
<dbReference type="InterPro" id="IPR011545">
    <property type="entry name" value="DEAD/DEAH_box_helicase_dom"/>
</dbReference>
<evidence type="ECO:0000256" key="6">
    <source>
        <dbReference type="ARBA" id="ARBA00022840"/>
    </source>
</evidence>
<sequence>MDGHRSEPLSIESLLQKQREEKEAASKPKFLSKEERAKLAIAKRAQEIKEEKERAEAARRDRQALESQAEELTRRERDSKYGSGGGGGGGGRYNDRDRNDRDRNDRDRNDRSGRRDRDAPRGGGGRGPPPQDDRDRRPREGFQNVPTGPRSNRSKPNGSSSTDVPMSSPGSMGPPAAPSLDLNGSESYVPPMTDTDLSAIRSRYLGVDKKKRKIRKMNDRKFVFDWDAQDDTFAEDSPVAVGSNRQGAQVMFGRGRLAGMDDGGGSAPRKSASGGHTVQLADAMERRTAAKAGYDDRHWTEKPLEEMKERDWRIFREDFSISARGGSIPHPLRSWKESTIPSSILDCIETIGYKEPSPIQRQAIPIGLQNRDIIGIAETGSGKTAAFVIPMLAFISKLPLFTDDNRHLGPYALIMAPTRELAQQIESEARKFASPLGFKCVSIVGGRAVEEQQFNLREGAEIIIATPGRLKDVIERRVLVLSQCRYVVMDEADRMVHLGFEADLTFILDALPSETMEGEDQGELMDVDGEVHKKGRTRVTTLFSATMPAAVERLARKYLKKPAIITIGEAGRAVDTVEQRVEFVNGDEKKKQKLLEILNSGQYDPPIIVFVNQKKTADMVAKDLSRAGWSASTLHSGKNQEQREASLQALRNGEAHVLVATDLAGRGIDVQDVSLVINFQMANTIEAYVHRIGRTGRAGKMGVAITFLTNDDDEVMYDLRQEISKSPVSKVPPELAKHEAAQHKVSREMKRKREADDLG</sequence>
<feature type="compositionally biased region" description="Low complexity" evidence="13">
    <location>
        <begin position="165"/>
        <end position="174"/>
    </location>
</feature>
<organism evidence="17 18">
    <name type="scientific">Pholiota conissans</name>
    <dbReference type="NCBI Taxonomy" id="109636"/>
    <lineage>
        <taxon>Eukaryota</taxon>
        <taxon>Fungi</taxon>
        <taxon>Dikarya</taxon>
        <taxon>Basidiomycota</taxon>
        <taxon>Agaricomycotina</taxon>
        <taxon>Agaricomycetes</taxon>
        <taxon>Agaricomycetidae</taxon>
        <taxon>Agaricales</taxon>
        <taxon>Agaricineae</taxon>
        <taxon>Strophariaceae</taxon>
        <taxon>Pholiota</taxon>
    </lineage>
</organism>
<keyword evidence="7" id="KW-0508">mRNA splicing</keyword>
<dbReference type="GO" id="GO:0016787">
    <property type="term" value="F:hydrolase activity"/>
    <property type="evidence" value="ECO:0007669"/>
    <property type="project" value="UniProtKB-KW"/>
</dbReference>
<dbReference type="CDD" id="cd17945">
    <property type="entry name" value="DEADc_DDX23"/>
    <property type="match status" value="1"/>
</dbReference>
<keyword evidence="4 12" id="KW-0378">Hydrolase</keyword>
<evidence type="ECO:0000256" key="9">
    <source>
        <dbReference type="ARBA" id="ARBA00038719"/>
    </source>
</evidence>
<dbReference type="Pfam" id="PF25430">
    <property type="entry name" value="DDX23"/>
    <property type="match status" value="1"/>
</dbReference>
<dbReference type="InterPro" id="IPR014001">
    <property type="entry name" value="Helicase_ATP-bd"/>
</dbReference>
<dbReference type="PROSITE" id="PS00039">
    <property type="entry name" value="DEAD_ATP_HELICASE"/>
    <property type="match status" value="1"/>
</dbReference>
<dbReference type="SUPFAM" id="SSF52540">
    <property type="entry name" value="P-loop containing nucleoside triphosphate hydrolases"/>
    <property type="match status" value="1"/>
</dbReference>
<dbReference type="InterPro" id="IPR027417">
    <property type="entry name" value="P-loop_NTPase"/>
</dbReference>
<dbReference type="SMART" id="SM00490">
    <property type="entry name" value="HELICc"/>
    <property type="match status" value="1"/>
</dbReference>
<dbReference type="EC" id="3.6.4.13" evidence="1"/>
<keyword evidence="18" id="KW-1185">Reference proteome</keyword>
<dbReference type="Proteomes" id="UP000807469">
    <property type="component" value="Unassembled WGS sequence"/>
</dbReference>
<evidence type="ECO:0000256" key="11">
    <source>
        <dbReference type="PROSITE-ProRule" id="PRU00552"/>
    </source>
</evidence>
<comment type="similarity">
    <text evidence="8">Belongs to the DEAD box helicase family. DDX23/PRP28 subfamily.</text>
</comment>
<dbReference type="EMBL" id="MU155149">
    <property type="protein sequence ID" value="KAF9483912.1"/>
    <property type="molecule type" value="Genomic_DNA"/>
</dbReference>
<feature type="domain" description="Helicase C-terminal" evidence="15">
    <location>
        <begin position="589"/>
        <end position="739"/>
    </location>
</feature>
<evidence type="ECO:0000259" key="14">
    <source>
        <dbReference type="PROSITE" id="PS51192"/>
    </source>
</evidence>
<gene>
    <name evidence="17" type="ORF">BDN70DRAFT_850939</name>
</gene>
<dbReference type="Gene3D" id="3.40.50.300">
    <property type="entry name" value="P-loop containing nucleotide triphosphate hydrolases"/>
    <property type="match status" value="2"/>
</dbReference>
<feature type="compositionally biased region" description="Polar residues" evidence="13">
    <location>
        <begin position="144"/>
        <end position="164"/>
    </location>
</feature>
<evidence type="ECO:0000256" key="13">
    <source>
        <dbReference type="SAM" id="MobiDB-lite"/>
    </source>
</evidence>
<dbReference type="PROSITE" id="PS51195">
    <property type="entry name" value="Q_MOTIF"/>
    <property type="match status" value="1"/>
</dbReference>
<comment type="caution">
    <text evidence="17">The sequence shown here is derived from an EMBL/GenBank/DDBJ whole genome shotgun (WGS) entry which is preliminary data.</text>
</comment>
<reference evidence="17" key="1">
    <citation type="submission" date="2020-11" db="EMBL/GenBank/DDBJ databases">
        <authorList>
            <consortium name="DOE Joint Genome Institute"/>
            <person name="Ahrendt S."/>
            <person name="Riley R."/>
            <person name="Andreopoulos W."/>
            <person name="Labutti K."/>
            <person name="Pangilinan J."/>
            <person name="Ruiz-Duenas F.J."/>
            <person name="Barrasa J.M."/>
            <person name="Sanchez-Garcia M."/>
            <person name="Camarero S."/>
            <person name="Miyauchi S."/>
            <person name="Serrano A."/>
            <person name="Linde D."/>
            <person name="Babiker R."/>
            <person name="Drula E."/>
            <person name="Ayuso-Fernandez I."/>
            <person name="Pacheco R."/>
            <person name="Padilla G."/>
            <person name="Ferreira P."/>
            <person name="Barriuso J."/>
            <person name="Kellner H."/>
            <person name="Castanera R."/>
            <person name="Alfaro M."/>
            <person name="Ramirez L."/>
            <person name="Pisabarro A.G."/>
            <person name="Kuo A."/>
            <person name="Tritt A."/>
            <person name="Lipzen A."/>
            <person name="He G."/>
            <person name="Yan M."/>
            <person name="Ng V."/>
            <person name="Cullen D."/>
            <person name="Martin F."/>
            <person name="Rosso M.-N."/>
            <person name="Henrissat B."/>
            <person name="Hibbett D."/>
            <person name="Martinez A.T."/>
            <person name="Grigoriev I.V."/>
        </authorList>
    </citation>
    <scope>NUCLEOTIDE SEQUENCE</scope>
    <source>
        <strain evidence="17">CIRM-BRFM 674</strain>
    </source>
</reference>
<dbReference type="PROSITE" id="PS51194">
    <property type="entry name" value="HELICASE_CTER"/>
    <property type="match status" value="1"/>
</dbReference>
<dbReference type="PANTHER" id="PTHR47958">
    <property type="entry name" value="ATP-DEPENDENT RNA HELICASE DBP3"/>
    <property type="match status" value="1"/>
</dbReference>
<feature type="region of interest" description="Disordered" evidence="13">
    <location>
        <begin position="726"/>
        <end position="759"/>
    </location>
</feature>
<feature type="region of interest" description="Disordered" evidence="13">
    <location>
        <begin position="47"/>
        <end position="198"/>
    </location>
</feature>
<keyword evidence="3 12" id="KW-0547">Nucleotide-binding</keyword>
<dbReference type="GO" id="GO:0003724">
    <property type="term" value="F:RNA helicase activity"/>
    <property type="evidence" value="ECO:0007669"/>
    <property type="project" value="UniProtKB-EC"/>
</dbReference>
<dbReference type="Pfam" id="PF00271">
    <property type="entry name" value="Helicase_C"/>
    <property type="match status" value="1"/>
</dbReference>
<evidence type="ECO:0000256" key="7">
    <source>
        <dbReference type="ARBA" id="ARBA00023187"/>
    </source>
</evidence>
<evidence type="ECO:0000256" key="8">
    <source>
        <dbReference type="ARBA" id="ARBA00037954"/>
    </source>
</evidence>
<evidence type="ECO:0000256" key="12">
    <source>
        <dbReference type="RuleBase" id="RU000492"/>
    </source>
</evidence>
<comment type="subunit">
    <text evidence="9">Component of the U5 snRNP complex.</text>
</comment>
<dbReference type="GO" id="GO:0008380">
    <property type="term" value="P:RNA splicing"/>
    <property type="evidence" value="ECO:0007669"/>
    <property type="project" value="UniProtKB-KW"/>
</dbReference>
<proteinExistence type="inferred from homology"/>
<evidence type="ECO:0000256" key="4">
    <source>
        <dbReference type="ARBA" id="ARBA00022801"/>
    </source>
</evidence>
<dbReference type="CDD" id="cd18787">
    <property type="entry name" value="SF2_C_DEAD"/>
    <property type="match status" value="1"/>
</dbReference>
<evidence type="ECO:0000259" key="16">
    <source>
        <dbReference type="PROSITE" id="PS51195"/>
    </source>
</evidence>
<feature type="region of interest" description="Disordered" evidence="13">
    <location>
        <begin position="1"/>
        <end position="32"/>
    </location>
</feature>
<evidence type="ECO:0000259" key="15">
    <source>
        <dbReference type="PROSITE" id="PS51194"/>
    </source>
</evidence>
<dbReference type="Pfam" id="PF00270">
    <property type="entry name" value="DEAD"/>
    <property type="match status" value="1"/>
</dbReference>
<dbReference type="InterPro" id="IPR001650">
    <property type="entry name" value="Helicase_C-like"/>
</dbReference>
<feature type="compositionally biased region" description="Basic and acidic residues" evidence="13">
    <location>
        <begin position="17"/>
        <end position="32"/>
    </location>
</feature>
<evidence type="ECO:0000256" key="2">
    <source>
        <dbReference type="ARBA" id="ARBA00022664"/>
    </source>
</evidence>
<evidence type="ECO:0000256" key="10">
    <source>
        <dbReference type="ARBA" id="ARBA00047984"/>
    </source>
</evidence>
<dbReference type="SMART" id="SM00487">
    <property type="entry name" value="DEXDc"/>
    <property type="match status" value="1"/>
</dbReference>
<evidence type="ECO:0000313" key="18">
    <source>
        <dbReference type="Proteomes" id="UP000807469"/>
    </source>
</evidence>
<dbReference type="AlphaFoldDB" id="A0A9P5Z949"/>
<feature type="compositionally biased region" description="Gly residues" evidence="13">
    <location>
        <begin position="82"/>
        <end position="92"/>
    </location>
</feature>
<comment type="catalytic activity">
    <reaction evidence="10">
        <text>ATP + H2O = ADP + phosphate + H(+)</text>
        <dbReference type="Rhea" id="RHEA:13065"/>
        <dbReference type="ChEBI" id="CHEBI:15377"/>
        <dbReference type="ChEBI" id="CHEBI:15378"/>
        <dbReference type="ChEBI" id="CHEBI:30616"/>
        <dbReference type="ChEBI" id="CHEBI:43474"/>
        <dbReference type="ChEBI" id="CHEBI:456216"/>
        <dbReference type="EC" id="3.6.4.13"/>
    </reaction>
</comment>
<feature type="short sequence motif" description="Q motif" evidence="11">
    <location>
        <begin position="333"/>
        <end position="361"/>
    </location>
</feature>
<keyword evidence="6 12" id="KW-0067">ATP-binding</keyword>
<dbReference type="InterPro" id="IPR014014">
    <property type="entry name" value="RNA_helicase_DEAD_Q_motif"/>
</dbReference>
<dbReference type="GO" id="GO:0003676">
    <property type="term" value="F:nucleic acid binding"/>
    <property type="evidence" value="ECO:0007669"/>
    <property type="project" value="InterPro"/>
</dbReference>
<name>A0A9P5Z949_9AGAR</name>
<feature type="compositionally biased region" description="Basic and acidic residues" evidence="13">
    <location>
        <begin position="71"/>
        <end position="80"/>
    </location>
</feature>
<protein>
    <recommendedName>
        <fullName evidence="1">RNA helicase</fullName>
        <ecNumber evidence="1">3.6.4.13</ecNumber>
    </recommendedName>
</protein>
<evidence type="ECO:0000256" key="3">
    <source>
        <dbReference type="ARBA" id="ARBA00022741"/>
    </source>
</evidence>
<dbReference type="InterPro" id="IPR057479">
    <property type="entry name" value="PRP28/DDX23-like_helical"/>
</dbReference>
<feature type="compositionally biased region" description="Basic and acidic residues" evidence="13">
    <location>
        <begin position="131"/>
        <end position="140"/>
    </location>
</feature>
<feature type="compositionally biased region" description="Basic and acidic residues" evidence="13">
    <location>
        <begin position="47"/>
        <end position="64"/>
    </location>
</feature>
<dbReference type="OrthoDB" id="196131at2759"/>
<dbReference type="GO" id="GO:0006397">
    <property type="term" value="P:mRNA processing"/>
    <property type="evidence" value="ECO:0007669"/>
    <property type="project" value="UniProtKB-KW"/>
</dbReference>
<dbReference type="GO" id="GO:0005524">
    <property type="term" value="F:ATP binding"/>
    <property type="evidence" value="ECO:0007669"/>
    <property type="project" value="UniProtKB-KW"/>
</dbReference>
<evidence type="ECO:0000313" key="17">
    <source>
        <dbReference type="EMBL" id="KAF9483912.1"/>
    </source>
</evidence>
<keyword evidence="5 12" id="KW-0347">Helicase</keyword>
<feature type="compositionally biased region" description="Basic and acidic residues" evidence="13">
    <location>
        <begin position="93"/>
        <end position="120"/>
    </location>
</feature>
<accession>A0A9P5Z949</accession>
<keyword evidence="2" id="KW-0507">mRNA processing</keyword>
<evidence type="ECO:0000256" key="1">
    <source>
        <dbReference type="ARBA" id="ARBA00012552"/>
    </source>
</evidence>
<feature type="compositionally biased region" description="Basic and acidic residues" evidence="13">
    <location>
        <begin position="735"/>
        <end position="759"/>
    </location>
</feature>
<dbReference type="PROSITE" id="PS51192">
    <property type="entry name" value="HELICASE_ATP_BIND_1"/>
    <property type="match status" value="1"/>
</dbReference>
<feature type="domain" description="Helicase ATP-binding" evidence="14">
    <location>
        <begin position="364"/>
        <end position="565"/>
    </location>
</feature>